<dbReference type="RefSeq" id="WP_310075125.1">
    <property type="nucleotide sequence ID" value="NZ_JAVDVX010000007.1"/>
</dbReference>
<dbReference type="EMBL" id="JAVDVX010000007">
    <property type="protein sequence ID" value="MDR7091633.1"/>
    <property type="molecule type" value="Genomic_DNA"/>
</dbReference>
<dbReference type="Gene3D" id="3.40.190.10">
    <property type="entry name" value="Periplasmic binding protein-like II"/>
    <property type="match status" value="2"/>
</dbReference>
<evidence type="ECO:0000313" key="2">
    <source>
        <dbReference type="Proteomes" id="UP001253595"/>
    </source>
</evidence>
<protein>
    <recommendedName>
        <fullName evidence="3">Solute-binding protein family 3/N-terminal domain-containing protein</fullName>
    </recommendedName>
</protein>
<evidence type="ECO:0000313" key="1">
    <source>
        <dbReference type="EMBL" id="MDR7091633.1"/>
    </source>
</evidence>
<evidence type="ECO:0008006" key="3">
    <source>
        <dbReference type="Google" id="ProtNLM"/>
    </source>
</evidence>
<keyword evidence="2" id="KW-1185">Reference proteome</keyword>
<organism evidence="1 2">
    <name type="scientific">Cellvibrio fibrivorans</name>
    <dbReference type="NCBI Taxonomy" id="126350"/>
    <lineage>
        <taxon>Bacteria</taxon>
        <taxon>Pseudomonadati</taxon>
        <taxon>Pseudomonadota</taxon>
        <taxon>Gammaproteobacteria</taxon>
        <taxon>Cellvibrionales</taxon>
        <taxon>Cellvibrionaceae</taxon>
        <taxon>Cellvibrio</taxon>
    </lineage>
</organism>
<comment type="caution">
    <text evidence="1">The sequence shown here is derived from an EMBL/GenBank/DDBJ whole genome shotgun (WGS) entry which is preliminary data.</text>
</comment>
<name>A0ABU1V2U1_9GAMM</name>
<dbReference type="Proteomes" id="UP001253595">
    <property type="component" value="Unassembled WGS sequence"/>
</dbReference>
<reference evidence="1 2" key="1">
    <citation type="submission" date="2023-07" db="EMBL/GenBank/DDBJ databases">
        <title>Sorghum-associated microbial communities from plants grown in Nebraska, USA.</title>
        <authorList>
            <person name="Schachtman D."/>
        </authorList>
    </citation>
    <scope>NUCLEOTIDE SEQUENCE [LARGE SCALE GENOMIC DNA]</scope>
    <source>
        <strain evidence="1 2">BE190</strain>
    </source>
</reference>
<proteinExistence type="predicted"/>
<gene>
    <name evidence="1" type="ORF">J2X05_003668</name>
</gene>
<sequence length="307" mass="36065">MPKPLFDRWQSPLRTRLPLWCLVLVAVQLLMAPVRAEQIRIPVKVQATAFEQPSDYFTTLLVMALEASKADNEEIDIIFSPRDYSQARWINMLQSDKSNFVIWTMTDKQREQQLRPIRIPLFKGLFSYRVLLIRKQEQARFDHVKDVGDLAKLLGGQGTHWPDTLILQANGLRLTTAETTESLFRMINAKRFDYFPRGISEAWFELLQRQETNLVVEENLLLYYPTDIYFFVNKNNEPLAQRIEKGMEVLIDNGKFDQFFYNHPRVSSGLERLKNRRIVELRNPYLPAETPVNNPRYWINLSTLQAD</sequence>
<accession>A0ABU1V2U1</accession>
<dbReference type="SUPFAM" id="SSF53850">
    <property type="entry name" value="Periplasmic binding protein-like II"/>
    <property type="match status" value="1"/>
</dbReference>